<reference evidence="2 3" key="1">
    <citation type="submission" date="2018-02" db="EMBL/GenBank/DDBJ databases">
        <title>The genomes of Aspergillus section Nigri reveals drivers in fungal speciation.</title>
        <authorList>
            <consortium name="DOE Joint Genome Institute"/>
            <person name="Vesth T.C."/>
            <person name="Nybo J."/>
            <person name="Theobald S."/>
            <person name="Brandl J."/>
            <person name="Frisvad J.C."/>
            <person name="Nielsen K.F."/>
            <person name="Lyhne E.K."/>
            <person name="Kogle M.E."/>
            <person name="Kuo A."/>
            <person name="Riley R."/>
            <person name="Clum A."/>
            <person name="Nolan M."/>
            <person name="Lipzen A."/>
            <person name="Salamov A."/>
            <person name="Henrissat B."/>
            <person name="Wiebenga A."/>
            <person name="De vries R.P."/>
            <person name="Grigoriev I.V."/>
            <person name="Mortensen U.H."/>
            <person name="Andersen M.R."/>
            <person name="Baker S.E."/>
        </authorList>
    </citation>
    <scope>NUCLEOTIDE SEQUENCE [LARGE SCALE GENOMIC DNA]</scope>
    <source>
        <strain evidence="2 3">CBS 313.89</strain>
    </source>
</reference>
<protein>
    <recommendedName>
        <fullName evidence="4">AB hydrolase-1 domain-containing protein</fullName>
    </recommendedName>
</protein>
<evidence type="ECO:0000256" key="1">
    <source>
        <dbReference type="SAM" id="MobiDB-lite"/>
    </source>
</evidence>
<feature type="region of interest" description="Disordered" evidence="1">
    <location>
        <begin position="253"/>
        <end position="277"/>
    </location>
</feature>
<dbReference type="PANTHER" id="PTHR47842">
    <property type="entry name" value="EXPRESSED PROTEIN"/>
    <property type="match status" value="1"/>
</dbReference>
<dbReference type="PANTHER" id="PTHR47842:SF3">
    <property type="entry name" value="DUF676 DOMAIN-CONTAINING PROTEIN"/>
    <property type="match status" value="1"/>
</dbReference>
<gene>
    <name evidence="2" type="ORF">BO72DRAFT_470862</name>
</gene>
<evidence type="ECO:0000313" key="2">
    <source>
        <dbReference type="EMBL" id="RAK74495.1"/>
    </source>
</evidence>
<dbReference type="Gene3D" id="3.40.50.1820">
    <property type="entry name" value="alpha/beta hydrolase"/>
    <property type="match status" value="1"/>
</dbReference>
<organism evidence="2 3">
    <name type="scientific">Aspergillus fijiensis CBS 313.89</name>
    <dbReference type="NCBI Taxonomy" id="1448319"/>
    <lineage>
        <taxon>Eukaryota</taxon>
        <taxon>Fungi</taxon>
        <taxon>Dikarya</taxon>
        <taxon>Ascomycota</taxon>
        <taxon>Pezizomycotina</taxon>
        <taxon>Eurotiomycetes</taxon>
        <taxon>Eurotiomycetidae</taxon>
        <taxon>Eurotiales</taxon>
        <taxon>Aspergillaceae</taxon>
        <taxon>Aspergillus</taxon>
    </lineage>
</organism>
<proteinExistence type="predicted"/>
<dbReference type="EMBL" id="KZ824668">
    <property type="protein sequence ID" value="RAK74495.1"/>
    <property type="molecule type" value="Genomic_DNA"/>
</dbReference>
<dbReference type="RefSeq" id="XP_040798505.1">
    <property type="nucleotide sequence ID" value="XM_040947058.1"/>
</dbReference>
<sequence>MASQSTMEGAFEGSKASFSDFPAHVHTALTDLLSESHLIYTRVYPRYKSRGELRTAVENFSEWLSPHVADDLDVILLGHSLGGILAADVALLPSPFPSQSSHRILGLVNFDVPFLGLHPHVIPTGLRGLWQPKQPDTAAAETGQQDATLSDIDLCAATAAASAGPRFDPPFANDVHLAERDRIDGMLHFVHKNHHDLPRSIYKRLVSSYRFAGCLNNYRQLRRRYRQLMALEMEESPRRVRWINYYTHSTATTRTSPRGSLKHKDHAQTEPAETNSKTAVMQTWSILSEEQSLVVPADNLELNTSSSSLAESEDHDDVEDGWVPSTKESKNTHIQRNNVTPARKERCSGKPRKFVLLPSHHWKHGDDSLWIPVPMEHMDEVTAHQSMFLSNSGQYDRLVGEVVSQVQSWIQDDLSERAVADRKPGC</sequence>
<keyword evidence="3" id="KW-1185">Reference proteome</keyword>
<evidence type="ECO:0008006" key="4">
    <source>
        <dbReference type="Google" id="ProtNLM"/>
    </source>
</evidence>
<dbReference type="SUPFAM" id="SSF53474">
    <property type="entry name" value="alpha/beta-Hydrolases"/>
    <property type="match status" value="1"/>
</dbReference>
<feature type="compositionally biased region" description="Acidic residues" evidence="1">
    <location>
        <begin position="311"/>
        <end position="320"/>
    </location>
</feature>
<dbReference type="InterPro" id="IPR029058">
    <property type="entry name" value="AB_hydrolase_fold"/>
</dbReference>
<name>A0A8G1RJN2_9EURO</name>
<dbReference type="VEuPathDB" id="FungiDB:BO72DRAFT_470862"/>
<dbReference type="Proteomes" id="UP000249789">
    <property type="component" value="Unassembled WGS sequence"/>
</dbReference>
<feature type="region of interest" description="Disordered" evidence="1">
    <location>
        <begin position="306"/>
        <end position="335"/>
    </location>
</feature>
<dbReference type="AlphaFoldDB" id="A0A8G1RJN2"/>
<evidence type="ECO:0000313" key="3">
    <source>
        <dbReference type="Proteomes" id="UP000249789"/>
    </source>
</evidence>
<dbReference type="GeneID" id="63864391"/>
<dbReference type="OrthoDB" id="3248508at2759"/>
<accession>A0A8G1RJN2</accession>